<keyword evidence="3 8" id="KW-0479">Metal-binding</keyword>
<protein>
    <submittedName>
        <fullName evidence="11">Matrix metalloproteinase</fullName>
    </submittedName>
</protein>
<dbReference type="InterPro" id="IPR002477">
    <property type="entry name" value="Peptidoglycan-bd-like"/>
</dbReference>
<accession>A0A5A7P3F9</accession>
<feature type="domain" description="Peptidase metallopeptidase" evidence="10">
    <location>
        <begin position="128"/>
        <end position="278"/>
    </location>
</feature>
<feature type="active site" evidence="7">
    <location>
        <position position="236"/>
    </location>
</feature>
<reference evidence="12" key="1">
    <citation type="journal article" date="2019" name="Curr. Biol.">
        <title>Genome Sequence of Striga asiatica Provides Insight into the Evolution of Plant Parasitism.</title>
        <authorList>
            <person name="Yoshida S."/>
            <person name="Kim S."/>
            <person name="Wafula E.K."/>
            <person name="Tanskanen J."/>
            <person name="Kim Y.M."/>
            <person name="Honaas L."/>
            <person name="Yang Z."/>
            <person name="Spallek T."/>
            <person name="Conn C.E."/>
            <person name="Ichihashi Y."/>
            <person name="Cheong K."/>
            <person name="Cui S."/>
            <person name="Der J.P."/>
            <person name="Gundlach H."/>
            <person name="Jiao Y."/>
            <person name="Hori C."/>
            <person name="Ishida J.K."/>
            <person name="Kasahara H."/>
            <person name="Kiba T."/>
            <person name="Kim M.S."/>
            <person name="Koo N."/>
            <person name="Laohavisit A."/>
            <person name="Lee Y.H."/>
            <person name="Lumba S."/>
            <person name="McCourt P."/>
            <person name="Mortimer J.C."/>
            <person name="Mutuku J.M."/>
            <person name="Nomura T."/>
            <person name="Sasaki-Sekimoto Y."/>
            <person name="Seto Y."/>
            <person name="Wang Y."/>
            <person name="Wakatake T."/>
            <person name="Sakakibara H."/>
            <person name="Demura T."/>
            <person name="Yamaguchi S."/>
            <person name="Yoneyama K."/>
            <person name="Manabe R.I."/>
            <person name="Nelson D.C."/>
            <person name="Schulman A.H."/>
            <person name="Timko M.P."/>
            <person name="dePamphilis C.W."/>
            <person name="Choi D."/>
            <person name="Shirasu K."/>
        </authorList>
    </citation>
    <scope>NUCLEOTIDE SEQUENCE [LARGE SCALE GENOMIC DNA]</scope>
    <source>
        <strain evidence="12">cv. UVA1</strain>
    </source>
</reference>
<proteinExistence type="inferred from homology"/>
<feature type="binding site" evidence="8">
    <location>
        <position position="239"/>
    </location>
    <ligand>
        <name>Zn(2+)</name>
        <dbReference type="ChEBI" id="CHEBI:29105"/>
        <label>2</label>
        <note>catalytic</note>
    </ligand>
</feature>
<evidence type="ECO:0000256" key="7">
    <source>
        <dbReference type="PIRSR" id="PIRSR621190-1"/>
    </source>
</evidence>
<feature type="binding site" evidence="8">
    <location>
        <position position="178"/>
    </location>
    <ligand>
        <name>Ca(2+)</name>
        <dbReference type="ChEBI" id="CHEBI:29108"/>
        <label>2</label>
    </ligand>
</feature>
<dbReference type="GO" id="GO:0030574">
    <property type="term" value="P:collagen catabolic process"/>
    <property type="evidence" value="ECO:0007669"/>
    <property type="project" value="TreeGrafter"/>
</dbReference>
<comment type="cofactor">
    <cofactor evidence="8">
        <name>Ca(2+)</name>
        <dbReference type="ChEBI" id="CHEBI:29108"/>
    </cofactor>
    <text evidence="8">Can bind about 5 Ca(2+) ions per subunit.</text>
</comment>
<comment type="cofactor">
    <cofactor evidence="8">
        <name>Zn(2+)</name>
        <dbReference type="ChEBI" id="CHEBI:29105"/>
    </cofactor>
    <text evidence="8">Binds 2 Zn(2+) ions per subunit.</text>
</comment>
<dbReference type="Gene3D" id="3.40.390.10">
    <property type="entry name" value="Collagenase (Catalytic Domain)"/>
    <property type="match status" value="2"/>
</dbReference>
<dbReference type="GO" id="GO:0008270">
    <property type="term" value="F:zinc ion binding"/>
    <property type="evidence" value="ECO:0007669"/>
    <property type="project" value="InterPro"/>
</dbReference>
<feature type="signal peptide" evidence="9">
    <location>
        <begin position="1"/>
        <end position="22"/>
    </location>
</feature>
<keyword evidence="4" id="KW-0378">Hydrolase</keyword>
<dbReference type="GO" id="GO:0006508">
    <property type="term" value="P:proteolysis"/>
    <property type="evidence" value="ECO:0007669"/>
    <property type="project" value="UniProtKB-KW"/>
</dbReference>
<comment type="caution">
    <text evidence="11">The sequence shown here is derived from an EMBL/GenBank/DDBJ whole genome shotgun (WGS) entry which is preliminary data.</text>
</comment>
<dbReference type="Pfam" id="PF00413">
    <property type="entry name" value="Peptidase_M10"/>
    <property type="match status" value="2"/>
</dbReference>
<keyword evidence="9" id="KW-0732">Signal</keyword>
<feature type="binding site" evidence="8">
    <location>
        <position position="253"/>
    </location>
    <ligand>
        <name>Zn(2+)</name>
        <dbReference type="ChEBI" id="CHEBI:29105"/>
        <label>2</label>
        <note>catalytic</note>
    </ligand>
</feature>
<feature type="binding site" evidence="8">
    <location>
        <position position="211"/>
    </location>
    <ligand>
        <name>Zn(2+)</name>
        <dbReference type="ChEBI" id="CHEBI:29105"/>
        <label>1</label>
    </ligand>
</feature>
<dbReference type="InterPro" id="IPR001818">
    <property type="entry name" value="Pept_M10_metallopeptidase"/>
</dbReference>
<evidence type="ECO:0000256" key="1">
    <source>
        <dbReference type="ARBA" id="ARBA00009614"/>
    </source>
</evidence>
<feature type="binding site" evidence="8">
    <location>
        <position position="245"/>
    </location>
    <ligand>
        <name>Zn(2+)</name>
        <dbReference type="ChEBI" id="CHEBI:29105"/>
        <label>2</label>
        <note>catalytic</note>
    </ligand>
</feature>
<dbReference type="AlphaFoldDB" id="A0A5A7P3F9"/>
<evidence type="ECO:0000256" key="5">
    <source>
        <dbReference type="ARBA" id="ARBA00022833"/>
    </source>
</evidence>
<feature type="binding site" evidence="8">
    <location>
        <position position="190"/>
    </location>
    <ligand>
        <name>Zn(2+)</name>
        <dbReference type="ChEBI" id="CHEBI:29105"/>
        <label>1</label>
    </ligand>
</feature>
<keyword evidence="6" id="KW-0482">Metalloprotease</keyword>
<keyword evidence="12" id="KW-1185">Reference proteome</keyword>
<dbReference type="OrthoDB" id="406838at2759"/>
<evidence type="ECO:0000256" key="8">
    <source>
        <dbReference type="PIRSR" id="PIRSR621190-2"/>
    </source>
</evidence>
<evidence type="ECO:0000256" key="6">
    <source>
        <dbReference type="ARBA" id="ARBA00023049"/>
    </source>
</evidence>
<dbReference type="EMBL" id="BKCP01001558">
    <property type="protein sequence ID" value="GER27101.1"/>
    <property type="molecule type" value="Genomic_DNA"/>
</dbReference>
<keyword evidence="8" id="KW-0106">Calcium</keyword>
<dbReference type="SUPFAM" id="SSF55486">
    <property type="entry name" value="Metalloproteases ('zincins'), catalytic domain"/>
    <property type="match status" value="2"/>
</dbReference>
<dbReference type="InterPro" id="IPR024079">
    <property type="entry name" value="MetalloPept_cat_dom_sf"/>
</dbReference>
<dbReference type="PRINTS" id="PR00138">
    <property type="entry name" value="MATRIXIN"/>
</dbReference>
<dbReference type="Pfam" id="PF01471">
    <property type="entry name" value="PG_binding_1"/>
    <property type="match status" value="1"/>
</dbReference>
<evidence type="ECO:0000313" key="11">
    <source>
        <dbReference type="EMBL" id="GER27101.1"/>
    </source>
</evidence>
<dbReference type="Proteomes" id="UP000325081">
    <property type="component" value="Unassembled WGS sequence"/>
</dbReference>
<name>A0A5A7P3F9_STRAF</name>
<dbReference type="PANTHER" id="PTHR10201">
    <property type="entry name" value="MATRIX METALLOPROTEINASE"/>
    <property type="match status" value="1"/>
</dbReference>
<dbReference type="SUPFAM" id="SSF47090">
    <property type="entry name" value="PGBD-like"/>
    <property type="match status" value="1"/>
</dbReference>
<gene>
    <name evidence="11" type="ORF">STAS_02792</name>
</gene>
<evidence type="ECO:0000256" key="3">
    <source>
        <dbReference type="ARBA" id="ARBA00022723"/>
    </source>
</evidence>
<evidence type="ECO:0000313" key="12">
    <source>
        <dbReference type="Proteomes" id="UP000325081"/>
    </source>
</evidence>
<feature type="binding site" description="in inhibited form" evidence="8">
    <location>
        <position position="103"/>
    </location>
    <ligand>
        <name>Zn(2+)</name>
        <dbReference type="ChEBI" id="CHEBI:29105"/>
        <label>2</label>
        <note>catalytic</note>
    </ligand>
</feature>
<dbReference type="GO" id="GO:0004222">
    <property type="term" value="F:metalloendopeptidase activity"/>
    <property type="evidence" value="ECO:0007669"/>
    <property type="project" value="InterPro"/>
</dbReference>
<feature type="binding site" evidence="8">
    <location>
        <position position="201"/>
    </location>
    <ligand>
        <name>Zn(2+)</name>
        <dbReference type="ChEBI" id="CHEBI:29105"/>
        <label>1</label>
    </ligand>
</feature>
<dbReference type="PANTHER" id="PTHR10201:SF213">
    <property type="entry name" value="METALLOENDOPROTEINASE 2-MMP-LIKE"/>
    <property type="match status" value="1"/>
</dbReference>
<dbReference type="SMART" id="SM00235">
    <property type="entry name" value="ZnMc"/>
    <property type="match status" value="1"/>
</dbReference>
<evidence type="ECO:0000256" key="9">
    <source>
        <dbReference type="SAM" id="SignalP"/>
    </source>
</evidence>
<feature type="binding site" evidence="8">
    <location>
        <position position="235"/>
    </location>
    <ligand>
        <name>Zn(2+)</name>
        <dbReference type="ChEBI" id="CHEBI:29105"/>
        <label>2</label>
        <note>catalytic</note>
    </ligand>
</feature>
<feature type="binding site" evidence="8">
    <location>
        <position position="188"/>
    </location>
    <ligand>
        <name>Zn(2+)</name>
        <dbReference type="ChEBI" id="CHEBI:29105"/>
        <label>1</label>
    </ligand>
</feature>
<feature type="chain" id="PRO_5023101223" evidence="9">
    <location>
        <begin position="23"/>
        <end position="508"/>
    </location>
</feature>
<evidence type="ECO:0000256" key="4">
    <source>
        <dbReference type="ARBA" id="ARBA00022801"/>
    </source>
</evidence>
<keyword evidence="2" id="KW-0645">Protease</keyword>
<evidence type="ECO:0000256" key="2">
    <source>
        <dbReference type="ARBA" id="ARBA00022670"/>
    </source>
</evidence>
<dbReference type="InterPro" id="IPR006026">
    <property type="entry name" value="Peptidase_Metallo"/>
</dbReference>
<dbReference type="InterPro" id="IPR021190">
    <property type="entry name" value="Pept_M10A"/>
</dbReference>
<organism evidence="11 12">
    <name type="scientific">Striga asiatica</name>
    <name type="common">Asiatic witchweed</name>
    <name type="synonym">Buchnera asiatica</name>
    <dbReference type="NCBI Taxonomy" id="4170"/>
    <lineage>
        <taxon>Eukaryota</taxon>
        <taxon>Viridiplantae</taxon>
        <taxon>Streptophyta</taxon>
        <taxon>Embryophyta</taxon>
        <taxon>Tracheophyta</taxon>
        <taxon>Spermatophyta</taxon>
        <taxon>Magnoliopsida</taxon>
        <taxon>eudicotyledons</taxon>
        <taxon>Gunneridae</taxon>
        <taxon>Pentapetalae</taxon>
        <taxon>asterids</taxon>
        <taxon>lamiids</taxon>
        <taxon>Lamiales</taxon>
        <taxon>Orobanchaceae</taxon>
        <taxon>Buchnereae</taxon>
        <taxon>Striga</taxon>
    </lineage>
</organism>
<sequence>MTFQVLLCISLFLCFHFHFHHAHLCASIKNDSPSLKPLNKVTQNQKRHEIITYPNDKKGKHKNIFDDSLESSPNEYQKVYGVGISVTGISDSDLVTKILKPQCGTLDLSKPNNDIQFHTISRYSFHQGNPKWRKETLSYAFDWNVPNAAKPPLESALKEWQSSTHFKFYPVKNFSRADIKLSFMSGDHGDGHPFPGGGLAHSFPPPDGRVHFDLHQNWSWARKRDAYDVKSVGLHELGHILGLSHSTIFKAIMYPVIYPREKKGLHVDDINGIKALPMTKKNQMASPVFPYIFLLCLHFYTPYAHPFELRHKTTFPLEFVNQIDGVKRGDIVEGLYELKKHLSYLGYLNYNIYSERNTFDDSLESAVRKYQQFYNLNISGVLDKSTIVHIRKPRCGLPDHYNGKNGITSLHMASHYSFFSGRPKWHKKRLKYVFNTNVKEEAKKIALERALKAWSTSTPFKFDRVGKYKEADIKISYMPAYHGDGHPFVGPDAALAHTYPPPDGRVSL</sequence>
<feature type="binding site" evidence="8">
    <location>
        <position position="213"/>
    </location>
    <ligand>
        <name>Ca(2+)</name>
        <dbReference type="ChEBI" id="CHEBI:29108"/>
        <label>3</label>
    </ligand>
</feature>
<keyword evidence="5 8" id="KW-0862">Zinc</keyword>
<evidence type="ECO:0000259" key="10">
    <source>
        <dbReference type="SMART" id="SM00235"/>
    </source>
</evidence>
<dbReference type="InterPro" id="IPR036365">
    <property type="entry name" value="PGBD-like_sf"/>
</dbReference>
<dbReference type="GO" id="GO:0030198">
    <property type="term" value="P:extracellular matrix organization"/>
    <property type="evidence" value="ECO:0007669"/>
    <property type="project" value="TreeGrafter"/>
</dbReference>
<dbReference type="GO" id="GO:0031012">
    <property type="term" value="C:extracellular matrix"/>
    <property type="evidence" value="ECO:0007669"/>
    <property type="project" value="InterPro"/>
</dbReference>
<comment type="similarity">
    <text evidence="1">Belongs to the peptidase M10A family. Matrix metalloproteinases (MMPs) subfamily.</text>
</comment>